<dbReference type="EMBL" id="KV454303">
    <property type="protein sequence ID" value="ODQ69635.1"/>
    <property type="molecule type" value="Genomic_DNA"/>
</dbReference>
<sequence>MTFCLRSLSRHYSSLVVSATPRLRALAILLFLTKRLAYLVTTPIYSAFLKGYFIVVKSHCRVSDCITKSTRFYKHLARIKEEVCSGHQTSMNLIKAHIKFKIRNLNCGSSLRPARASDLPLRIDHVARG</sequence>
<evidence type="ECO:0000313" key="1">
    <source>
        <dbReference type="EMBL" id="ODQ69635.1"/>
    </source>
</evidence>
<accession>A0A1E3PW40</accession>
<keyword evidence="2" id="KW-1185">Reference proteome</keyword>
<proteinExistence type="predicted"/>
<dbReference type="AlphaFoldDB" id="A0A1E3PW40"/>
<name>A0A1E3PW40_LIPST</name>
<evidence type="ECO:0000313" key="2">
    <source>
        <dbReference type="Proteomes" id="UP000094385"/>
    </source>
</evidence>
<protein>
    <submittedName>
        <fullName evidence="1">Uncharacterized protein</fullName>
    </submittedName>
</protein>
<gene>
    <name evidence="1" type="ORF">LIPSTDRAFT_192181</name>
</gene>
<reference evidence="1 2" key="1">
    <citation type="journal article" date="2016" name="Proc. Natl. Acad. Sci. U.S.A.">
        <title>Comparative genomics of biotechnologically important yeasts.</title>
        <authorList>
            <person name="Riley R."/>
            <person name="Haridas S."/>
            <person name="Wolfe K.H."/>
            <person name="Lopes M.R."/>
            <person name="Hittinger C.T."/>
            <person name="Goeker M."/>
            <person name="Salamov A.A."/>
            <person name="Wisecaver J.H."/>
            <person name="Long T.M."/>
            <person name="Calvey C.H."/>
            <person name="Aerts A.L."/>
            <person name="Barry K.W."/>
            <person name="Choi C."/>
            <person name="Clum A."/>
            <person name="Coughlan A.Y."/>
            <person name="Deshpande S."/>
            <person name="Douglass A.P."/>
            <person name="Hanson S.J."/>
            <person name="Klenk H.-P."/>
            <person name="LaButti K.M."/>
            <person name="Lapidus A."/>
            <person name="Lindquist E.A."/>
            <person name="Lipzen A.M."/>
            <person name="Meier-Kolthoff J.P."/>
            <person name="Ohm R.A."/>
            <person name="Otillar R.P."/>
            <person name="Pangilinan J.L."/>
            <person name="Peng Y."/>
            <person name="Rokas A."/>
            <person name="Rosa C.A."/>
            <person name="Scheuner C."/>
            <person name="Sibirny A.A."/>
            <person name="Slot J.C."/>
            <person name="Stielow J.B."/>
            <person name="Sun H."/>
            <person name="Kurtzman C.P."/>
            <person name="Blackwell M."/>
            <person name="Grigoriev I.V."/>
            <person name="Jeffries T.W."/>
        </authorList>
    </citation>
    <scope>NUCLEOTIDE SEQUENCE [LARGE SCALE GENOMIC DNA]</scope>
    <source>
        <strain evidence="1 2">NRRL Y-11557</strain>
    </source>
</reference>
<dbReference type="Proteomes" id="UP000094385">
    <property type="component" value="Unassembled WGS sequence"/>
</dbReference>
<organism evidence="1 2">
    <name type="scientific">Lipomyces starkeyi NRRL Y-11557</name>
    <dbReference type="NCBI Taxonomy" id="675824"/>
    <lineage>
        <taxon>Eukaryota</taxon>
        <taxon>Fungi</taxon>
        <taxon>Dikarya</taxon>
        <taxon>Ascomycota</taxon>
        <taxon>Saccharomycotina</taxon>
        <taxon>Lipomycetes</taxon>
        <taxon>Lipomycetales</taxon>
        <taxon>Lipomycetaceae</taxon>
        <taxon>Lipomyces</taxon>
    </lineage>
</organism>